<dbReference type="GO" id="GO:0045505">
    <property type="term" value="F:dynein intermediate chain binding"/>
    <property type="evidence" value="ECO:0007669"/>
    <property type="project" value="TreeGrafter"/>
</dbReference>
<keyword evidence="3" id="KW-1185">Reference proteome</keyword>
<dbReference type="PANTHER" id="PTHR21255:SF7">
    <property type="entry name" value="DYNEIN LIGHT CHAIN TCTEX-TYPE PROTEIN 2B"/>
    <property type="match status" value="1"/>
</dbReference>
<dbReference type="Proteomes" id="UP000247702">
    <property type="component" value="Unassembled WGS sequence"/>
</dbReference>
<dbReference type="GO" id="GO:0005737">
    <property type="term" value="C:cytoplasm"/>
    <property type="evidence" value="ECO:0007669"/>
    <property type="project" value="TreeGrafter"/>
</dbReference>
<reference evidence="2" key="2">
    <citation type="submission" date="2019-10" db="EMBL/GenBank/DDBJ databases">
        <title>Conservation and host-specific expression of non-tandemly repeated heterogenous ribosome RNA gene in arbuscular mycorrhizal fungi.</title>
        <authorList>
            <person name="Maeda T."/>
            <person name="Kobayashi Y."/>
            <person name="Nakagawa T."/>
            <person name="Ezawa T."/>
            <person name="Yamaguchi K."/>
            <person name="Bino T."/>
            <person name="Nishimoto Y."/>
            <person name="Shigenobu S."/>
            <person name="Kawaguchi M."/>
        </authorList>
    </citation>
    <scope>NUCLEOTIDE SEQUENCE</scope>
    <source>
        <strain evidence="2">HR1</strain>
    </source>
</reference>
<name>A0A2Z6S2N7_9GLOM</name>
<dbReference type="AlphaFoldDB" id="A0A2Z6S2N7"/>
<dbReference type="GO" id="GO:0005868">
    <property type="term" value="C:cytoplasmic dynein complex"/>
    <property type="evidence" value="ECO:0007669"/>
    <property type="project" value="TreeGrafter"/>
</dbReference>
<dbReference type="OrthoDB" id="10260741at2759"/>
<organism evidence="1 3">
    <name type="scientific">Rhizophagus clarus</name>
    <dbReference type="NCBI Taxonomy" id="94130"/>
    <lineage>
        <taxon>Eukaryota</taxon>
        <taxon>Fungi</taxon>
        <taxon>Fungi incertae sedis</taxon>
        <taxon>Mucoromycota</taxon>
        <taxon>Glomeromycotina</taxon>
        <taxon>Glomeromycetes</taxon>
        <taxon>Glomerales</taxon>
        <taxon>Glomeraceae</taxon>
        <taxon>Rhizophagus</taxon>
    </lineage>
</organism>
<comment type="caution">
    <text evidence="1">The sequence shown here is derived from an EMBL/GenBank/DDBJ whole genome shotgun (WGS) entry which is preliminary data.</text>
</comment>
<dbReference type="PANTHER" id="PTHR21255">
    <property type="entry name" value="T-COMPLEX-ASSOCIATED-TESTIS-EXPRESSED 1/ DYNEIN LIGHT CHAIN"/>
    <property type="match status" value="1"/>
</dbReference>
<dbReference type="InterPro" id="IPR005334">
    <property type="entry name" value="Tctex-1-like"/>
</dbReference>
<dbReference type="STRING" id="94130.A0A2Z6S2N7"/>
<proteinExistence type="predicted"/>
<gene>
    <name evidence="2" type="ORF">RCL2_000145100</name>
    <name evidence="1" type="ORF">RclHR1_09010011</name>
</gene>
<sequence>MSYEVQSTLPEKVQSSVMTEYERRAPVMGEQERRGSEPSLRPAFFQKFRPPLVKTIIQQVVSERLNQAIYDKDQAPGWAHEIAEEIKKKLLEMELNRYKYIVNVTIMENKGAGARMQVNCLWDSDTDNLAQETFRNVNGTIICVVMAFGVYFY</sequence>
<dbReference type="EMBL" id="BEXD01004317">
    <property type="protein sequence ID" value="GBC09658.1"/>
    <property type="molecule type" value="Genomic_DNA"/>
</dbReference>
<accession>A0A2Z6S2N7</accession>
<reference evidence="1 3" key="1">
    <citation type="submission" date="2017-11" db="EMBL/GenBank/DDBJ databases">
        <title>The genome of Rhizophagus clarus HR1 reveals common genetic basis of auxotrophy among arbuscular mycorrhizal fungi.</title>
        <authorList>
            <person name="Kobayashi Y."/>
        </authorList>
    </citation>
    <scope>NUCLEOTIDE SEQUENCE [LARGE SCALE GENOMIC DNA]</scope>
    <source>
        <strain evidence="1 3">HR1</strain>
    </source>
</reference>
<dbReference type="Pfam" id="PF03645">
    <property type="entry name" value="Tctex-1"/>
    <property type="match status" value="1"/>
</dbReference>
<dbReference type="EMBL" id="BLAL01000011">
    <property type="protein sequence ID" value="GES73945.1"/>
    <property type="molecule type" value="Genomic_DNA"/>
</dbReference>
<dbReference type="GO" id="GO:0007018">
    <property type="term" value="P:microtubule-based movement"/>
    <property type="evidence" value="ECO:0007669"/>
    <property type="project" value="TreeGrafter"/>
</dbReference>
<evidence type="ECO:0000313" key="1">
    <source>
        <dbReference type="EMBL" id="GBC09658.1"/>
    </source>
</evidence>
<evidence type="ECO:0000313" key="2">
    <source>
        <dbReference type="EMBL" id="GES73945.1"/>
    </source>
</evidence>
<dbReference type="InterPro" id="IPR038586">
    <property type="entry name" value="Tctex-1-like_sf"/>
</dbReference>
<evidence type="ECO:0000313" key="3">
    <source>
        <dbReference type="Proteomes" id="UP000247702"/>
    </source>
</evidence>
<protein>
    <submittedName>
        <fullName evidence="2">Tctex1 domain-containing protein 2</fullName>
    </submittedName>
</protein>
<dbReference type="Proteomes" id="UP000615446">
    <property type="component" value="Unassembled WGS sequence"/>
</dbReference>
<dbReference type="CDD" id="cd21459">
    <property type="entry name" value="DLC-like_TCTEX1D2"/>
    <property type="match status" value="1"/>
</dbReference>
<dbReference type="Gene3D" id="3.30.1140.40">
    <property type="entry name" value="Tctex-1"/>
    <property type="match status" value="1"/>
</dbReference>